<dbReference type="STRING" id="237069.SAMN05216498_1408"/>
<dbReference type="AlphaFoldDB" id="A0A1G9YJ91"/>
<dbReference type="InterPro" id="IPR016040">
    <property type="entry name" value="NAD(P)-bd_dom"/>
</dbReference>
<dbReference type="OrthoDB" id="112777at2"/>
<protein>
    <submittedName>
        <fullName evidence="2">Nucleoside-diphosphate-sugar epimerase</fullName>
    </submittedName>
</protein>
<proteinExistence type="predicted"/>
<gene>
    <name evidence="2" type="ORF">SAMN05216498_1408</name>
</gene>
<name>A0A1G9YJ91_9BACI</name>
<sequence>MKKALVLGASGGMGSAIVNELQSRGVKVVAFARTEEKLKKLFGERSEVSIVPGDVFQYEDLIQAAEGVDVIFHSVNIPYYEWAEKQETLMTNIVKASEQVGCKLAIVDNIYAYGKSQGEKVSEDSPKKPNTKKGVIRLKLENIVKSSNTPWLIVHFPDFYGPNAEDTVLGQTLQAAANNKSGIYIGRKQLKREFIFIPDGAKAIAELANRENAYGQNWNIPGYDVITGHEILEILKDEAGYNKRVMTVKRGMIRFLGIFDKMMKEFVEMMYLNEQPVILSGEKYEKHIGPLPKTSYRQGIMRTLESMNRL</sequence>
<dbReference type="PANTHER" id="PTHR48079:SF6">
    <property type="entry name" value="NAD(P)-BINDING DOMAIN-CONTAINING PROTEIN-RELATED"/>
    <property type="match status" value="1"/>
</dbReference>
<feature type="domain" description="NAD(P)-binding" evidence="1">
    <location>
        <begin position="8"/>
        <end position="170"/>
    </location>
</feature>
<organism evidence="2 3">
    <name type="scientific">Tenuibacillus multivorans</name>
    <dbReference type="NCBI Taxonomy" id="237069"/>
    <lineage>
        <taxon>Bacteria</taxon>
        <taxon>Bacillati</taxon>
        <taxon>Bacillota</taxon>
        <taxon>Bacilli</taxon>
        <taxon>Bacillales</taxon>
        <taxon>Bacillaceae</taxon>
        <taxon>Tenuibacillus</taxon>
    </lineage>
</organism>
<dbReference type="GO" id="GO:0005737">
    <property type="term" value="C:cytoplasm"/>
    <property type="evidence" value="ECO:0007669"/>
    <property type="project" value="TreeGrafter"/>
</dbReference>
<dbReference type="InterPro" id="IPR036291">
    <property type="entry name" value="NAD(P)-bd_dom_sf"/>
</dbReference>
<dbReference type="GO" id="GO:0004029">
    <property type="term" value="F:aldehyde dehydrogenase (NAD+) activity"/>
    <property type="evidence" value="ECO:0007669"/>
    <property type="project" value="TreeGrafter"/>
</dbReference>
<dbReference type="EMBL" id="FNIG01000002">
    <property type="protein sequence ID" value="SDN08576.1"/>
    <property type="molecule type" value="Genomic_DNA"/>
</dbReference>
<reference evidence="2 3" key="1">
    <citation type="submission" date="2016-10" db="EMBL/GenBank/DDBJ databases">
        <authorList>
            <person name="de Groot N.N."/>
        </authorList>
    </citation>
    <scope>NUCLEOTIDE SEQUENCE [LARGE SCALE GENOMIC DNA]</scope>
    <source>
        <strain evidence="2 3">CGMCC 1.3442</strain>
    </source>
</reference>
<evidence type="ECO:0000259" key="1">
    <source>
        <dbReference type="Pfam" id="PF13460"/>
    </source>
</evidence>
<accession>A0A1G9YJ91</accession>
<dbReference type="Pfam" id="PF13460">
    <property type="entry name" value="NAD_binding_10"/>
    <property type="match status" value="1"/>
</dbReference>
<dbReference type="InterPro" id="IPR051783">
    <property type="entry name" value="NAD(P)-dependent_oxidoreduct"/>
</dbReference>
<dbReference type="RefSeq" id="WP_093855889.1">
    <property type="nucleotide sequence ID" value="NZ_BJVZ01000027.1"/>
</dbReference>
<dbReference type="SUPFAM" id="SSF51735">
    <property type="entry name" value="NAD(P)-binding Rossmann-fold domains"/>
    <property type="match status" value="1"/>
</dbReference>
<evidence type="ECO:0000313" key="2">
    <source>
        <dbReference type="EMBL" id="SDN08576.1"/>
    </source>
</evidence>
<dbReference type="Gene3D" id="3.40.50.720">
    <property type="entry name" value="NAD(P)-binding Rossmann-like Domain"/>
    <property type="match status" value="1"/>
</dbReference>
<dbReference type="Proteomes" id="UP000199334">
    <property type="component" value="Unassembled WGS sequence"/>
</dbReference>
<evidence type="ECO:0000313" key="3">
    <source>
        <dbReference type="Proteomes" id="UP000199334"/>
    </source>
</evidence>
<keyword evidence="3" id="KW-1185">Reference proteome</keyword>
<dbReference type="PANTHER" id="PTHR48079">
    <property type="entry name" value="PROTEIN YEEZ"/>
    <property type="match status" value="1"/>
</dbReference>